<feature type="domain" description="DUF6589" evidence="1">
    <location>
        <begin position="30"/>
        <end position="434"/>
    </location>
</feature>
<dbReference type="OrthoDB" id="3935520at2759"/>
<evidence type="ECO:0000313" key="3">
    <source>
        <dbReference type="Proteomes" id="UP000799777"/>
    </source>
</evidence>
<accession>A0A9P4LI76</accession>
<name>A0A9P4LI76_9PLEO</name>
<evidence type="ECO:0000313" key="2">
    <source>
        <dbReference type="EMBL" id="KAF2024854.1"/>
    </source>
</evidence>
<dbReference type="Proteomes" id="UP000799777">
    <property type="component" value="Unassembled WGS sequence"/>
</dbReference>
<sequence length="539" mass="61020">MHNPSVPLRLRDIVTGPALAGTDDVGVQVSRSLIAEAIKRLHPSAISTIFSGDTATSYPQFPVVDRLRPQKTEFWQFAGITADEGTIEGTYQVHEDIYLRQLGLNASATPEVADDFTERLYLVHGDQLTARRIRSVQQEQIQASRAYDRRKWLLGVPAWFHIQMNLLYTIIRTHWQPSTPGQSTVHTVLKDATQWNRSQHSRDSIKYHLMEPIITQGYTSRVASLFYAALRRRSLLSATINSNAGRVDDIEDAMRSLTSAQFLAIIEEIRVAAFTPDAWRGLDADVDYRTMCRYLQEVELFLAVQWAVKYGDIGMLRRLVDVLIVVFLGASQHNYGREMLYYRWILSSANTPELQRAILSSGLVNWIGRPSTFKPIDLALEHLNCHCKVNLRNLKNSTHDISIAFQRNALCNTLIRCVRNQLESQFGETMSGTHSSSVASADMFLLAWQLFVGGYADARHSNSAVSSGMFDSIDLYQCGIDLLEERVDQFNQQHVSNTTTVPRFQAYDEDNESFTDIEAFAEVYHEGYDAIDLPIVDLT</sequence>
<comment type="caution">
    <text evidence="2">The sequence shown here is derived from an EMBL/GenBank/DDBJ whole genome shotgun (WGS) entry which is preliminary data.</text>
</comment>
<reference evidence="2" key="1">
    <citation type="journal article" date="2020" name="Stud. Mycol.">
        <title>101 Dothideomycetes genomes: a test case for predicting lifestyles and emergence of pathogens.</title>
        <authorList>
            <person name="Haridas S."/>
            <person name="Albert R."/>
            <person name="Binder M."/>
            <person name="Bloem J."/>
            <person name="Labutti K."/>
            <person name="Salamov A."/>
            <person name="Andreopoulos B."/>
            <person name="Baker S."/>
            <person name="Barry K."/>
            <person name="Bills G."/>
            <person name="Bluhm B."/>
            <person name="Cannon C."/>
            <person name="Castanera R."/>
            <person name="Culley D."/>
            <person name="Daum C."/>
            <person name="Ezra D."/>
            <person name="Gonzalez J."/>
            <person name="Henrissat B."/>
            <person name="Kuo A."/>
            <person name="Liang C."/>
            <person name="Lipzen A."/>
            <person name="Lutzoni F."/>
            <person name="Magnuson J."/>
            <person name="Mondo S."/>
            <person name="Nolan M."/>
            <person name="Ohm R."/>
            <person name="Pangilinan J."/>
            <person name="Park H.-J."/>
            <person name="Ramirez L."/>
            <person name="Alfaro M."/>
            <person name="Sun H."/>
            <person name="Tritt A."/>
            <person name="Yoshinaga Y."/>
            <person name="Zwiers L.-H."/>
            <person name="Turgeon B."/>
            <person name="Goodwin S."/>
            <person name="Spatafora J."/>
            <person name="Crous P."/>
            <person name="Grigoriev I."/>
        </authorList>
    </citation>
    <scope>NUCLEOTIDE SEQUENCE</scope>
    <source>
        <strain evidence="2">CBS 110217</strain>
    </source>
</reference>
<protein>
    <recommendedName>
        <fullName evidence="1">DUF6589 domain-containing protein</fullName>
    </recommendedName>
</protein>
<dbReference type="InterPro" id="IPR046496">
    <property type="entry name" value="DUF6589"/>
</dbReference>
<dbReference type="Pfam" id="PF20231">
    <property type="entry name" value="DUF6589"/>
    <property type="match status" value="1"/>
</dbReference>
<gene>
    <name evidence="2" type="ORF">EK21DRAFT_77790</name>
</gene>
<evidence type="ECO:0000259" key="1">
    <source>
        <dbReference type="Pfam" id="PF20231"/>
    </source>
</evidence>
<organism evidence="2 3">
    <name type="scientific">Setomelanomma holmii</name>
    <dbReference type="NCBI Taxonomy" id="210430"/>
    <lineage>
        <taxon>Eukaryota</taxon>
        <taxon>Fungi</taxon>
        <taxon>Dikarya</taxon>
        <taxon>Ascomycota</taxon>
        <taxon>Pezizomycotina</taxon>
        <taxon>Dothideomycetes</taxon>
        <taxon>Pleosporomycetidae</taxon>
        <taxon>Pleosporales</taxon>
        <taxon>Pleosporineae</taxon>
        <taxon>Phaeosphaeriaceae</taxon>
        <taxon>Setomelanomma</taxon>
    </lineage>
</organism>
<proteinExistence type="predicted"/>
<dbReference type="AlphaFoldDB" id="A0A9P4LI76"/>
<dbReference type="EMBL" id="ML978282">
    <property type="protein sequence ID" value="KAF2024854.1"/>
    <property type="molecule type" value="Genomic_DNA"/>
</dbReference>
<keyword evidence="3" id="KW-1185">Reference proteome</keyword>